<protein>
    <recommendedName>
        <fullName evidence="3">AsmA-like C-terminal domain-containing protein</fullName>
    </recommendedName>
</protein>
<dbReference type="RefSeq" id="WP_191006983.1">
    <property type="nucleotide sequence ID" value="NZ_JACXAD010000030.1"/>
</dbReference>
<dbReference type="GO" id="GO:0090313">
    <property type="term" value="P:regulation of protein targeting to membrane"/>
    <property type="evidence" value="ECO:0007669"/>
    <property type="project" value="TreeGrafter"/>
</dbReference>
<dbReference type="PANTHER" id="PTHR30441">
    <property type="entry name" value="DUF748 DOMAIN-CONTAINING PROTEIN"/>
    <property type="match status" value="1"/>
</dbReference>
<dbReference type="EMBL" id="JACXAD010000030">
    <property type="protein sequence ID" value="MBD2770172.1"/>
    <property type="molecule type" value="Genomic_DNA"/>
</dbReference>
<gene>
    <name evidence="1" type="ORF">IC235_19980</name>
</gene>
<evidence type="ECO:0000313" key="1">
    <source>
        <dbReference type="EMBL" id="MBD2770172.1"/>
    </source>
</evidence>
<dbReference type="Proteomes" id="UP000612233">
    <property type="component" value="Unassembled WGS sequence"/>
</dbReference>
<evidence type="ECO:0008006" key="3">
    <source>
        <dbReference type="Google" id="ProtNLM"/>
    </source>
</evidence>
<accession>A0A927GL26</accession>
<dbReference type="GO" id="GO:0005886">
    <property type="term" value="C:plasma membrane"/>
    <property type="evidence" value="ECO:0007669"/>
    <property type="project" value="TreeGrafter"/>
</dbReference>
<evidence type="ECO:0000313" key="2">
    <source>
        <dbReference type="Proteomes" id="UP000612233"/>
    </source>
</evidence>
<comment type="caution">
    <text evidence="1">The sequence shown here is derived from an EMBL/GenBank/DDBJ whole genome shotgun (WGS) entry which is preliminary data.</text>
</comment>
<keyword evidence="2" id="KW-1185">Reference proteome</keyword>
<dbReference type="AlphaFoldDB" id="A0A927GL26"/>
<name>A0A927GL26_9BACT</name>
<proteinExistence type="predicted"/>
<organism evidence="1 2">
    <name type="scientific">Hymenobacter montanus</name>
    <dbReference type="NCBI Taxonomy" id="2771359"/>
    <lineage>
        <taxon>Bacteria</taxon>
        <taxon>Pseudomonadati</taxon>
        <taxon>Bacteroidota</taxon>
        <taxon>Cytophagia</taxon>
        <taxon>Cytophagales</taxon>
        <taxon>Hymenobacteraceae</taxon>
        <taxon>Hymenobacter</taxon>
    </lineage>
</organism>
<dbReference type="InterPro" id="IPR052894">
    <property type="entry name" value="AsmA-related"/>
</dbReference>
<dbReference type="PANTHER" id="PTHR30441:SF4">
    <property type="entry name" value="PROTEIN ASMA"/>
    <property type="match status" value="1"/>
</dbReference>
<sequence length="1098" mass="121118">MKQFPLRRVLALGLLLGVLGAALGGWVLGGDFVRRRVVEFIRRALTHNSALVLAPFEVELSPWRDFPHLTASIQHLSLTDTAYQQPVPVLRVGRADLRLDLLNLLRDQVRVTRLVITDVDFRERVDSLGHSWGLRGKRPKGTGAPPTLNLELDELLVNNFRMSSHNAYAHSQFGAQVRQARLTAGLRQGILRVAGTLDGQLSYLRTKAGTLFEREPVRAWVHYKYTFGERQGLLWNTRATLNGDTIRVSGTHTVDPQQPRGTLLKLRFVGNQPLTEVLRAALPSRLAPYLAGATSPSKAHIHYTITGLSGPTISPRNVLTFGLRGATLRWSDARRISRWDLQGTYDNGPAHSVQSTVLALQHCRIYSSAGQLDAALTLRDFTRPFLIGRLRGRTELRELAAVVSPGRWRARQGIADINVRLRGLLPAAGTRSNLRRLQKSLSVRGVVALHGASLVLPARGADISELDVRVGLQDSFWQLSNASGLLNGMRFKASAVTTHLVDYLTGEQPSARISGEFAVDELRVASLRTLLRPVPRPDRPGFSPLSVAKPARAPLNKVQLAATLGSELIPAGLLLDVDLRCQRLVLATDTLSQLAVTVRHDGHRLRLRNLAGQMWGGAVRGYLEWPTDPDNRVAPVQYQLGVHFAAINYRQFMARLARPLATPEQQARRTGKARAALPALHNLLLAANGRLDVTIGRVQLPTDESLDQVQLRLEKTGSTVRVPFFRFQTPQGGRGEATATAQVENLRLVAADADVTLRYASLDVQSLLAMIAGLTTTADSLSPAQTVARATRRASRQALRLQSPTNTSLISGGVLSAVLRVEADQVHYGAIRGSRFRLVSHLLDGQARLDDCTLDALQGRLSLRGLIINTADRNHHPTQAVLRLEGVQLSALFTTATALGFTVLGGDNIRGSLHGVADIRTDLDAAFLPSLKQTVGYLKTDISDLELLNVEALMEALKMMKAERTSHLYFEPVSSAFILTQGQLLIPGLRLNSNLSSLELCGRYSLDGSTNLFVGLKPLQALFGNNTKRIQRIQDGEPKRNANRRLTYLNLRRTAPHEKYKVRLFQKEEQHQEQAALRQECRHLLLTQRLDTTVRLGR</sequence>
<reference evidence="1" key="1">
    <citation type="submission" date="2020-09" db="EMBL/GenBank/DDBJ databases">
        <authorList>
            <person name="Kim M.K."/>
        </authorList>
    </citation>
    <scope>NUCLEOTIDE SEQUENCE</scope>
    <source>
        <strain evidence="1">BT664</strain>
    </source>
</reference>